<evidence type="ECO:0000313" key="1">
    <source>
        <dbReference type="EMBL" id="GBF33977.1"/>
    </source>
</evidence>
<accession>A0A2L2XCB4</accession>
<dbReference type="SUPFAM" id="SSF109604">
    <property type="entry name" value="HD-domain/PDEase-like"/>
    <property type="match status" value="1"/>
</dbReference>
<protein>
    <submittedName>
        <fullName evidence="1">Uncharacterized protein</fullName>
    </submittedName>
</protein>
<keyword evidence="2" id="KW-1185">Reference proteome</keyword>
<comment type="caution">
    <text evidence="1">The sequence shown here is derived from an EMBL/GenBank/DDBJ whole genome shotgun (WGS) entry which is preliminary data.</text>
</comment>
<evidence type="ECO:0000313" key="2">
    <source>
        <dbReference type="Proteomes" id="UP000239549"/>
    </source>
</evidence>
<dbReference type="RefSeq" id="WP_104372296.1">
    <property type="nucleotide sequence ID" value="NZ_BFAV01000125.1"/>
</dbReference>
<reference evidence="2" key="1">
    <citation type="submission" date="2018-02" db="EMBL/GenBank/DDBJ databases">
        <title>Genome sequence of Desulfocucumis palustris strain NAW-5.</title>
        <authorList>
            <person name="Watanabe M."/>
            <person name="Kojima H."/>
            <person name="Fukui M."/>
        </authorList>
    </citation>
    <scope>NUCLEOTIDE SEQUENCE [LARGE SCALE GENOMIC DNA]</scope>
    <source>
        <strain evidence="2">NAW-5</strain>
    </source>
</reference>
<dbReference type="Proteomes" id="UP000239549">
    <property type="component" value="Unassembled WGS sequence"/>
</dbReference>
<dbReference type="AlphaFoldDB" id="A0A2L2XCB4"/>
<dbReference type="OrthoDB" id="9803619at2"/>
<organism evidence="1 2">
    <name type="scientific">Desulfocucumis palustris</name>
    <dbReference type="NCBI Taxonomy" id="1898651"/>
    <lineage>
        <taxon>Bacteria</taxon>
        <taxon>Bacillati</taxon>
        <taxon>Bacillota</taxon>
        <taxon>Clostridia</taxon>
        <taxon>Eubacteriales</taxon>
        <taxon>Desulfocucumaceae</taxon>
        <taxon>Desulfocucumis</taxon>
    </lineage>
</organism>
<proteinExistence type="predicted"/>
<gene>
    <name evidence="1" type="ORF">DCCM_3088</name>
</gene>
<dbReference type="Gene3D" id="1.10.3210.10">
    <property type="entry name" value="Hypothetical protein af1432"/>
    <property type="match status" value="1"/>
</dbReference>
<dbReference type="EMBL" id="BFAV01000125">
    <property type="protein sequence ID" value="GBF33977.1"/>
    <property type="molecule type" value="Genomic_DNA"/>
</dbReference>
<name>A0A2L2XCB4_9FIRM</name>
<sequence>MISFREQQELWEKEYLSPFAKKSSEARFWKKDVDDPYRTAYQRDIGKILFSDAFRRLRMKTQVFVASYCIAVD</sequence>